<evidence type="ECO:0000256" key="4">
    <source>
        <dbReference type="SAM" id="Phobius"/>
    </source>
</evidence>
<keyword evidence="7" id="KW-1185">Reference proteome</keyword>
<dbReference type="AlphaFoldDB" id="A0A916JZF1"/>
<keyword evidence="3" id="KW-0732">Signal</keyword>
<proteinExistence type="inferred from homology"/>
<dbReference type="EMBL" id="CAJVAP010000016">
    <property type="protein sequence ID" value="CAG7612520.1"/>
    <property type="molecule type" value="Genomic_DNA"/>
</dbReference>
<evidence type="ECO:0000259" key="5">
    <source>
        <dbReference type="Pfam" id="PF00496"/>
    </source>
</evidence>
<dbReference type="PANTHER" id="PTHR30290:SF38">
    <property type="entry name" value="D,D-DIPEPTIDE-BINDING PERIPLASMIC PROTEIN DDPA-RELATED"/>
    <property type="match status" value="1"/>
</dbReference>
<dbReference type="InterPro" id="IPR000914">
    <property type="entry name" value="SBP_5_dom"/>
</dbReference>
<comment type="subcellular location">
    <subcellularLocation>
        <location evidence="1">Cell membrane</location>
        <topology evidence="1">Lipid-anchor</topology>
    </subcellularLocation>
</comment>
<comment type="similarity">
    <text evidence="2">Belongs to the bacterial solute-binding protein 5 family.</text>
</comment>
<comment type="caution">
    <text evidence="6">The sequence shown here is derived from an EMBL/GenBank/DDBJ whole genome shotgun (WGS) entry which is preliminary data.</text>
</comment>
<keyword evidence="4" id="KW-1133">Transmembrane helix</keyword>
<evidence type="ECO:0000313" key="6">
    <source>
        <dbReference type="EMBL" id="CAG7612520.1"/>
    </source>
</evidence>
<dbReference type="InterPro" id="IPR039424">
    <property type="entry name" value="SBP_5"/>
</dbReference>
<dbReference type="GO" id="GO:1904680">
    <property type="term" value="F:peptide transmembrane transporter activity"/>
    <property type="evidence" value="ECO:0007669"/>
    <property type="project" value="TreeGrafter"/>
</dbReference>
<dbReference type="RefSeq" id="WP_218115184.1">
    <property type="nucleotide sequence ID" value="NZ_CAJVAP010000016.1"/>
</dbReference>
<evidence type="ECO:0000313" key="7">
    <source>
        <dbReference type="Proteomes" id="UP000693892"/>
    </source>
</evidence>
<keyword evidence="4" id="KW-0812">Transmembrane</keyword>
<name>A0A916JZF1_9MICO</name>
<evidence type="ECO:0000256" key="1">
    <source>
        <dbReference type="ARBA" id="ARBA00004193"/>
    </source>
</evidence>
<protein>
    <submittedName>
        <fullName evidence="6">HTH-type transcriptional regulator SgrR</fullName>
    </submittedName>
</protein>
<organism evidence="6 7">
    <name type="scientific">Leucobacter soli</name>
    <dbReference type="NCBI Taxonomy" id="2812850"/>
    <lineage>
        <taxon>Bacteria</taxon>
        <taxon>Bacillati</taxon>
        <taxon>Actinomycetota</taxon>
        <taxon>Actinomycetes</taxon>
        <taxon>Micrococcales</taxon>
        <taxon>Microbacteriaceae</taxon>
        <taxon>Leucobacter</taxon>
    </lineage>
</organism>
<evidence type="ECO:0000256" key="2">
    <source>
        <dbReference type="ARBA" id="ARBA00005695"/>
    </source>
</evidence>
<reference evidence="6" key="1">
    <citation type="submission" date="2021-06" db="EMBL/GenBank/DDBJ databases">
        <authorList>
            <person name="Criscuolo A."/>
        </authorList>
    </citation>
    <scope>NUCLEOTIDE SEQUENCE</scope>
    <source>
        <strain evidence="6">CIP111803</strain>
    </source>
</reference>
<accession>A0A916JZF1</accession>
<sequence length="531" mass="55683">MTEPATDAPPSGAPAYRRRSRSAGRILIVVGIVVVAAVIAVLALVLNQGDGDRSQPSGGGAPAAGPSELTIGLQLEPTNLDIRSTGGVALDQILIDNIYQGLVGLAPGSVSDFVPVLAEALPTVSDDGLTYTFTLREGVSFGSGNALGAQDVVDSLTATLTEALLGAPAAVSSPDERTVEIALEQPNSQLLWHLANRPGLVFETAYTGDLANTANGTGPYLLEDWKQGDSIAFVKNADYWGEAPALDRVIWRYFTDANAAVNAAAEGDVDVLAPVASSLVEQLEGNADFALEHADSTDVFTLAYNSAKAPLDDVRVRTALSKAVDGDAIIAAFYGDGKALGGPITDIEPAYEDLSSINAYDPEGAEALLEEAGVEDLELTLTLPNFYPADAANQIVSDFQAIGVTLTIDEVEFATWLSDVYSAPEDGSPRDFDLSYINHAEANDFVNYVTEGYYFGAVNAEAKALFESSVASTDPAEAVDLVRQAARVVAEDAPAKWLINYTPTNAIGVHVHGFPASNTNSRISLEGVTVD</sequence>
<gene>
    <name evidence="6" type="primary">sgrR_2</name>
    <name evidence="6" type="ORF">LEUCIP111803_01576</name>
</gene>
<feature type="transmembrane region" description="Helical" evidence="4">
    <location>
        <begin position="26"/>
        <end position="46"/>
    </location>
</feature>
<feature type="domain" description="Solute-binding protein family 5" evidence="5">
    <location>
        <begin position="113"/>
        <end position="421"/>
    </location>
</feature>
<dbReference type="GO" id="GO:0005886">
    <property type="term" value="C:plasma membrane"/>
    <property type="evidence" value="ECO:0007669"/>
    <property type="project" value="UniProtKB-SubCell"/>
</dbReference>
<dbReference type="InterPro" id="IPR030678">
    <property type="entry name" value="Peptide/Ni-bd"/>
</dbReference>
<dbReference type="PIRSF" id="PIRSF002741">
    <property type="entry name" value="MppA"/>
    <property type="match status" value="1"/>
</dbReference>
<dbReference type="PROSITE" id="PS01040">
    <property type="entry name" value="SBP_BACTERIAL_5"/>
    <property type="match status" value="1"/>
</dbReference>
<dbReference type="GO" id="GO:0015833">
    <property type="term" value="P:peptide transport"/>
    <property type="evidence" value="ECO:0007669"/>
    <property type="project" value="TreeGrafter"/>
</dbReference>
<evidence type="ECO:0000256" key="3">
    <source>
        <dbReference type="ARBA" id="ARBA00022729"/>
    </source>
</evidence>
<keyword evidence="4" id="KW-0472">Membrane</keyword>
<dbReference type="InterPro" id="IPR023765">
    <property type="entry name" value="SBP_5_CS"/>
</dbReference>
<dbReference type="Proteomes" id="UP000693892">
    <property type="component" value="Unassembled WGS sequence"/>
</dbReference>
<dbReference type="Pfam" id="PF00496">
    <property type="entry name" value="SBP_bac_5"/>
    <property type="match status" value="1"/>
</dbReference>
<dbReference type="PANTHER" id="PTHR30290">
    <property type="entry name" value="PERIPLASMIC BINDING COMPONENT OF ABC TRANSPORTER"/>
    <property type="match status" value="1"/>
</dbReference>